<dbReference type="InterPro" id="IPR016134">
    <property type="entry name" value="Dockerin_dom"/>
</dbReference>
<dbReference type="InterPro" id="IPR002105">
    <property type="entry name" value="Dockerin_1_rpt"/>
</dbReference>
<evidence type="ECO:0000256" key="5">
    <source>
        <dbReference type="SAM" id="SignalP"/>
    </source>
</evidence>
<accession>G8LVI8</accession>
<dbReference type="Proteomes" id="UP000005435">
    <property type="component" value="Chromosome"/>
</dbReference>
<dbReference type="AlphaFoldDB" id="G8LVI8"/>
<feature type="domain" description="Dockerin" evidence="6">
    <location>
        <begin position="487"/>
        <end position="556"/>
    </location>
</feature>
<dbReference type="Pfam" id="PF00759">
    <property type="entry name" value="Glyco_hydro_9"/>
    <property type="match status" value="1"/>
</dbReference>
<dbReference type="InterPro" id="IPR008928">
    <property type="entry name" value="6-hairpin_glycosidase_sf"/>
</dbReference>
<dbReference type="EMBL" id="CP003065">
    <property type="protein sequence ID" value="AEV68577.1"/>
    <property type="molecule type" value="Genomic_DNA"/>
</dbReference>
<dbReference type="eggNOG" id="COG4733">
    <property type="taxonomic scope" value="Bacteria"/>
</dbReference>
<dbReference type="Pfam" id="PF00404">
    <property type="entry name" value="Dockerin_1"/>
    <property type="match status" value="1"/>
</dbReference>
<evidence type="ECO:0000259" key="6">
    <source>
        <dbReference type="PROSITE" id="PS51766"/>
    </source>
</evidence>
<dbReference type="SUPFAM" id="SSF48208">
    <property type="entry name" value="Six-hairpin glycosidases"/>
    <property type="match status" value="1"/>
</dbReference>
<reference evidence="8" key="1">
    <citation type="submission" date="2011-12" db="EMBL/GenBank/DDBJ databases">
        <title>Complete sequence of Clostridium clariflavum DSM 19732.</title>
        <authorList>
            <consortium name="US DOE Joint Genome Institute"/>
            <person name="Lucas S."/>
            <person name="Han J."/>
            <person name="Lapidus A."/>
            <person name="Cheng J.-F."/>
            <person name="Goodwin L."/>
            <person name="Pitluck S."/>
            <person name="Peters L."/>
            <person name="Teshima H."/>
            <person name="Detter J.C."/>
            <person name="Han C."/>
            <person name="Tapia R."/>
            <person name="Land M."/>
            <person name="Hauser L."/>
            <person name="Kyrpides N."/>
            <person name="Ivanova N."/>
            <person name="Pagani I."/>
            <person name="Kitzmiller T."/>
            <person name="Lynd L."/>
            <person name="Izquierdo J."/>
            <person name="Woyke T."/>
        </authorList>
    </citation>
    <scope>NUCLEOTIDE SEQUENCE [LARGE SCALE GENOMIC DNA]</scope>
    <source>
        <strain evidence="8">DSM 19732 / NBRC 101661 / EBR45</strain>
    </source>
</reference>
<evidence type="ECO:0000256" key="1">
    <source>
        <dbReference type="ARBA" id="ARBA00022801"/>
    </source>
</evidence>
<keyword evidence="3" id="KW-0326">Glycosidase</keyword>
<evidence type="ECO:0000256" key="2">
    <source>
        <dbReference type="ARBA" id="ARBA00023277"/>
    </source>
</evidence>
<proteinExistence type="predicted"/>
<dbReference type="PROSITE" id="PS51766">
    <property type="entry name" value="DOCKERIN"/>
    <property type="match status" value="1"/>
</dbReference>
<gene>
    <name evidence="7" type="ordered locus">Clocl_1975</name>
</gene>
<dbReference type="KEGG" id="ccl:Clocl_1975"/>
<dbReference type="RefSeq" id="WP_014255157.1">
    <property type="nucleotide sequence ID" value="NC_016627.1"/>
</dbReference>
<protein>
    <submittedName>
        <fullName evidence="7">Dockerin-like protein</fullName>
    </submittedName>
</protein>
<dbReference type="PANTHER" id="PTHR22298">
    <property type="entry name" value="ENDO-1,4-BETA-GLUCANASE"/>
    <property type="match status" value="1"/>
</dbReference>
<dbReference type="InterPro" id="IPR001701">
    <property type="entry name" value="Glyco_hydro_9"/>
</dbReference>
<dbReference type="SUPFAM" id="SSF63446">
    <property type="entry name" value="Type I dockerin domain"/>
    <property type="match status" value="1"/>
</dbReference>
<evidence type="ECO:0000256" key="3">
    <source>
        <dbReference type="ARBA" id="ARBA00023295"/>
    </source>
</evidence>
<keyword evidence="5" id="KW-0732">Signal</keyword>
<keyword evidence="2" id="KW-0119">Carbohydrate metabolism</keyword>
<evidence type="ECO:0000313" key="8">
    <source>
        <dbReference type="Proteomes" id="UP000005435"/>
    </source>
</evidence>
<keyword evidence="4" id="KW-0624">Polysaccharide degradation</keyword>
<dbReference type="Gene3D" id="1.50.10.10">
    <property type="match status" value="1"/>
</dbReference>
<keyword evidence="1" id="KW-0378">Hydrolase</keyword>
<sequence length="558" mass="62212" precursor="true">MFAGKRNLKRVITLFSCVAMLSTTILIPMKNVSAAGYDYSLALKNAIGFYDANKCGKDVKTNNIFDWRGPCHTKDGQDVGLDLTGGYHDAGDHVKFGLPQGYTASVLGWALYEYDEVFKATGNKTKMLEQLKYFTDYFLKSHPDADTFYYQVGDGEEDHNYWGPPELQSEDRPTKCVANKNNPASDVLGETAAALAIMYLNYRDIDSAYANKCLQAAKELYKMGTTNKGPGDGQYFYRSTSIYDDLAWGAVWLYTATGDSSYINDAKEFIVVKNESGDDPFKKRWTMCWDDMYVPALVKLAEITGEKIYKDGVEYNLNYWMYDIQTTPGGLKYLNYWGVLRYAAAASMVAAIYYKQNPNQGYLDLLKSQIDYILGDNPEKMSYVIGMGNKWTQHPHHRAAQGAIGYADNANTAPAKYLLLGALIGGPGADDVFKESVYEYQYTEVAIDYNAGFVGALAATAKHFGNLNIPDVTKTPIPNPTPTPTSNTYLVGDVNHDNNINSIDYALMKSYLLGMKLPENTFFESEADVNGDGDINSVDYALLKQRLLGMISKFHVEE</sequence>
<dbReference type="HOGENOM" id="CLU_008926_1_5_9"/>
<evidence type="ECO:0000256" key="4">
    <source>
        <dbReference type="ARBA" id="ARBA00023326"/>
    </source>
</evidence>
<evidence type="ECO:0000313" key="7">
    <source>
        <dbReference type="EMBL" id="AEV68577.1"/>
    </source>
</evidence>
<keyword evidence="8" id="KW-1185">Reference proteome</keyword>
<feature type="chain" id="PRO_5003510900" evidence="5">
    <location>
        <begin position="35"/>
        <end position="558"/>
    </location>
</feature>
<dbReference type="InterPro" id="IPR036439">
    <property type="entry name" value="Dockerin_dom_sf"/>
</dbReference>
<dbReference type="CDD" id="cd14256">
    <property type="entry name" value="Dockerin_I"/>
    <property type="match status" value="1"/>
</dbReference>
<dbReference type="InterPro" id="IPR012341">
    <property type="entry name" value="6hp_glycosidase-like_sf"/>
</dbReference>
<dbReference type="Gene3D" id="1.10.1330.10">
    <property type="entry name" value="Dockerin domain"/>
    <property type="match status" value="1"/>
</dbReference>
<dbReference type="GO" id="GO:0004553">
    <property type="term" value="F:hydrolase activity, hydrolyzing O-glycosyl compounds"/>
    <property type="evidence" value="ECO:0007669"/>
    <property type="project" value="InterPro"/>
</dbReference>
<name>G8LVI8_ACECE</name>
<organism evidence="7 8">
    <name type="scientific">Acetivibrio clariflavus (strain DSM 19732 / NBRC 101661 / EBR45)</name>
    <name type="common">Clostridium clariflavum</name>
    <dbReference type="NCBI Taxonomy" id="720554"/>
    <lineage>
        <taxon>Bacteria</taxon>
        <taxon>Bacillati</taxon>
        <taxon>Bacillota</taxon>
        <taxon>Clostridia</taxon>
        <taxon>Eubacteriales</taxon>
        <taxon>Oscillospiraceae</taxon>
        <taxon>Acetivibrio</taxon>
    </lineage>
</organism>
<dbReference type="GO" id="GO:0000272">
    <property type="term" value="P:polysaccharide catabolic process"/>
    <property type="evidence" value="ECO:0007669"/>
    <property type="project" value="UniProtKB-KW"/>
</dbReference>
<reference evidence="7 8" key="2">
    <citation type="journal article" date="2012" name="Stand. Genomic Sci.">
        <title>Complete Genome Sequence of Clostridium clariflavum DSM 19732.</title>
        <authorList>
            <person name="Izquierdo J.A."/>
            <person name="Goodwin L."/>
            <person name="Davenport K.W."/>
            <person name="Teshima H."/>
            <person name="Bruce D."/>
            <person name="Detter C."/>
            <person name="Tapia R."/>
            <person name="Han S."/>
            <person name="Land M."/>
            <person name="Hauser L."/>
            <person name="Jeffries C.D."/>
            <person name="Han J."/>
            <person name="Pitluck S."/>
            <person name="Nolan M."/>
            <person name="Chen A."/>
            <person name="Huntemann M."/>
            <person name="Mavromatis K."/>
            <person name="Mikhailova N."/>
            <person name="Liolios K."/>
            <person name="Woyke T."/>
            <person name="Lynd L.R."/>
        </authorList>
    </citation>
    <scope>NUCLEOTIDE SEQUENCE [LARGE SCALE GENOMIC DNA]</scope>
    <source>
        <strain evidence="8">DSM 19732 / NBRC 101661 / EBR45</strain>
    </source>
</reference>
<feature type="signal peptide" evidence="5">
    <location>
        <begin position="1"/>
        <end position="34"/>
    </location>
</feature>
<dbReference type="STRING" id="720554.Clocl_1975"/>